<accession>A0A8J6LEJ3</accession>
<reference evidence="1" key="1">
    <citation type="journal article" date="2020" name="J Insects Food Feed">
        <title>The yellow mealworm (Tenebrio molitor) genome: a resource for the emerging insects as food and feed industry.</title>
        <authorList>
            <person name="Eriksson T."/>
            <person name="Andere A."/>
            <person name="Kelstrup H."/>
            <person name="Emery V."/>
            <person name="Picard C."/>
        </authorList>
    </citation>
    <scope>NUCLEOTIDE SEQUENCE</scope>
    <source>
        <strain evidence="1">Stoneville</strain>
        <tissue evidence="1">Whole head</tissue>
    </source>
</reference>
<keyword evidence="2" id="KW-1185">Reference proteome</keyword>
<dbReference type="Proteomes" id="UP000719412">
    <property type="component" value="Unassembled WGS sequence"/>
</dbReference>
<comment type="caution">
    <text evidence="1">The sequence shown here is derived from an EMBL/GenBank/DDBJ whole genome shotgun (WGS) entry which is preliminary data.</text>
</comment>
<evidence type="ECO:0000313" key="1">
    <source>
        <dbReference type="EMBL" id="KAH0816922.1"/>
    </source>
</evidence>
<reference evidence="1" key="2">
    <citation type="submission" date="2021-08" db="EMBL/GenBank/DDBJ databases">
        <authorList>
            <person name="Eriksson T."/>
        </authorList>
    </citation>
    <scope>NUCLEOTIDE SEQUENCE</scope>
    <source>
        <strain evidence="1">Stoneville</strain>
        <tissue evidence="1">Whole head</tissue>
    </source>
</reference>
<name>A0A8J6LEJ3_TENMO</name>
<dbReference type="AlphaFoldDB" id="A0A8J6LEJ3"/>
<dbReference type="EMBL" id="JABDTM020020713">
    <property type="protein sequence ID" value="KAH0816922.1"/>
    <property type="molecule type" value="Genomic_DNA"/>
</dbReference>
<gene>
    <name evidence="1" type="ORF">GEV33_005870</name>
</gene>
<proteinExistence type="predicted"/>
<organism evidence="1 2">
    <name type="scientific">Tenebrio molitor</name>
    <name type="common">Yellow mealworm beetle</name>
    <dbReference type="NCBI Taxonomy" id="7067"/>
    <lineage>
        <taxon>Eukaryota</taxon>
        <taxon>Metazoa</taxon>
        <taxon>Ecdysozoa</taxon>
        <taxon>Arthropoda</taxon>
        <taxon>Hexapoda</taxon>
        <taxon>Insecta</taxon>
        <taxon>Pterygota</taxon>
        <taxon>Neoptera</taxon>
        <taxon>Endopterygota</taxon>
        <taxon>Coleoptera</taxon>
        <taxon>Polyphaga</taxon>
        <taxon>Cucujiformia</taxon>
        <taxon>Tenebrionidae</taxon>
        <taxon>Tenebrio</taxon>
    </lineage>
</organism>
<evidence type="ECO:0000313" key="2">
    <source>
        <dbReference type="Proteomes" id="UP000719412"/>
    </source>
</evidence>
<protein>
    <submittedName>
        <fullName evidence="1">Uncharacterized protein</fullName>
    </submittedName>
</protein>
<sequence>MAPTKPLHRPDLGYCIIVTGTLPYPEPCPSPQSQRRRKNALLVTVTRNVAVPLRSNTGISVSPIVAFNLEEPLPIVFCDDELEDVMDEARRLSFDIFPIIAQLRHYVLIVFFYYLSLNWHKNGLSPVDLGGKVKLETPTLPLESWIVDDLKPRCLNTLSVFLPGEPLGQKVGHLLLRRDVIERHLLVLQDISNEVVTNIDVLASRMESWVLGVTALYSASVVDKATVRCFLVSHETGLPFSSKMNPVNDLRSSVQFPQSASTNARMQDLWPSAREIADFLELGESNSGETAVTCSDDMFLKCSISLFRWLFMIMHDRNLVLISAIRVQFLRSGSENLFLACLQTYGS</sequence>